<evidence type="ECO:0000256" key="7">
    <source>
        <dbReference type="ARBA" id="ARBA00023180"/>
    </source>
</evidence>
<accession>A0ABR1RD21</accession>
<comment type="caution">
    <text evidence="9">The sequence shown here is derived from an EMBL/GenBank/DDBJ whole genome shotgun (WGS) entry which is preliminary data.</text>
</comment>
<evidence type="ECO:0000256" key="5">
    <source>
        <dbReference type="ARBA" id="ARBA00022801"/>
    </source>
</evidence>
<dbReference type="Pfam" id="PF02265">
    <property type="entry name" value="S1-P1_nuclease"/>
    <property type="match status" value="1"/>
</dbReference>
<gene>
    <name evidence="9" type="ORF">PG991_011035</name>
</gene>
<evidence type="ECO:0000313" key="10">
    <source>
        <dbReference type="Proteomes" id="UP001396898"/>
    </source>
</evidence>
<keyword evidence="5" id="KW-0378">Hydrolase</keyword>
<feature type="signal peptide" evidence="8">
    <location>
        <begin position="1"/>
        <end position="18"/>
    </location>
</feature>
<dbReference type="SUPFAM" id="SSF48537">
    <property type="entry name" value="Phospholipase C/P1 nuclease"/>
    <property type="match status" value="1"/>
</dbReference>
<evidence type="ECO:0000313" key="9">
    <source>
        <dbReference type="EMBL" id="KAK8008484.1"/>
    </source>
</evidence>
<evidence type="ECO:0000256" key="4">
    <source>
        <dbReference type="ARBA" id="ARBA00022759"/>
    </source>
</evidence>
<dbReference type="Proteomes" id="UP001396898">
    <property type="component" value="Unassembled WGS sequence"/>
</dbReference>
<keyword evidence="4" id="KW-0255">Endonuclease</keyword>
<dbReference type="InterPro" id="IPR003154">
    <property type="entry name" value="S1/P1nuclease"/>
</dbReference>
<protein>
    <submittedName>
        <fullName evidence="9">S1/P1 Nuclease</fullName>
    </submittedName>
</protein>
<dbReference type="Gene3D" id="1.10.575.10">
    <property type="entry name" value="P1 Nuclease"/>
    <property type="match status" value="1"/>
</dbReference>
<organism evidence="9 10">
    <name type="scientific">Apiospora marii</name>
    <dbReference type="NCBI Taxonomy" id="335849"/>
    <lineage>
        <taxon>Eukaryota</taxon>
        <taxon>Fungi</taxon>
        <taxon>Dikarya</taxon>
        <taxon>Ascomycota</taxon>
        <taxon>Pezizomycotina</taxon>
        <taxon>Sordariomycetes</taxon>
        <taxon>Xylariomycetidae</taxon>
        <taxon>Amphisphaeriales</taxon>
        <taxon>Apiosporaceae</taxon>
        <taxon>Apiospora</taxon>
    </lineage>
</organism>
<feature type="chain" id="PRO_5047442675" evidence="8">
    <location>
        <begin position="19"/>
        <end position="268"/>
    </location>
</feature>
<keyword evidence="6" id="KW-1015">Disulfide bond</keyword>
<evidence type="ECO:0000256" key="8">
    <source>
        <dbReference type="SAM" id="SignalP"/>
    </source>
</evidence>
<dbReference type="CDD" id="cd11010">
    <property type="entry name" value="S1-P1_nuclease"/>
    <property type="match status" value="1"/>
</dbReference>
<comment type="similarity">
    <text evidence="1">Belongs to the nuclease type I family.</text>
</comment>
<dbReference type="InterPro" id="IPR008947">
    <property type="entry name" value="PLipase_C/P1_nuclease_dom_sf"/>
</dbReference>
<evidence type="ECO:0000256" key="3">
    <source>
        <dbReference type="ARBA" id="ARBA00022723"/>
    </source>
</evidence>
<keyword evidence="8" id="KW-0732">Signal</keyword>
<dbReference type="EMBL" id="JAQQWI010000016">
    <property type="protein sequence ID" value="KAK8008484.1"/>
    <property type="molecule type" value="Genomic_DNA"/>
</dbReference>
<name>A0ABR1RD21_9PEZI</name>
<evidence type="ECO:0000256" key="6">
    <source>
        <dbReference type="ARBA" id="ARBA00023157"/>
    </source>
</evidence>
<keyword evidence="10" id="KW-1185">Reference proteome</keyword>
<dbReference type="PANTHER" id="PTHR33146">
    <property type="entry name" value="ENDONUCLEASE 4"/>
    <property type="match status" value="1"/>
</dbReference>
<proteinExistence type="inferred from homology"/>
<reference evidence="9 10" key="1">
    <citation type="submission" date="2023-01" db="EMBL/GenBank/DDBJ databases">
        <title>Analysis of 21 Apiospora genomes using comparative genomics revels a genus with tremendous synthesis potential of carbohydrate active enzymes and secondary metabolites.</title>
        <authorList>
            <person name="Sorensen T."/>
        </authorList>
    </citation>
    <scope>NUCLEOTIDE SEQUENCE [LARGE SCALE GENOMIC DNA]</scope>
    <source>
        <strain evidence="9 10">CBS 20057</strain>
    </source>
</reference>
<keyword evidence="2" id="KW-0540">Nuclease</keyword>
<evidence type="ECO:0000256" key="2">
    <source>
        <dbReference type="ARBA" id="ARBA00022722"/>
    </source>
</evidence>
<sequence length="268" mass="29987">MRVSIAAGLLMLFPTAECWGSLGHTTIGYLASDLVQDSTASYFKKLLKNDTEHYMAGIATWADQIRYTKWGRFSKDFHFIDAKDEPPTYCGVDFERDCKEDGCVVSAIKNYTDQLLDVNLVFYRRNQAAKFLVHFVGDIHQPLHAENVAQGGNGIPVKWENSDANVSLHHVWDSAIPEKMLGQHGLYPAAKQWAGNLSLEIETGKYSSMRQSWEGGMHLEDPVKTAMIWAMLPEGLAIAGQELSGEYFERAAPVVEIQVARAGYRLAR</sequence>
<evidence type="ECO:0000256" key="1">
    <source>
        <dbReference type="ARBA" id="ARBA00009547"/>
    </source>
</evidence>
<keyword evidence="3" id="KW-0479">Metal-binding</keyword>
<keyword evidence="7" id="KW-0325">Glycoprotein</keyword>
<dbReference type="PANTHER" id="PTHR33146:SF26">
    <property type="entry name" value="ENDONUCLEASE 4"/>
    <property type="match status" value="1"/>
</dbReference>